<evidence type="ECO:0008006" key="3">
    <source>
        <dbReference type="Google" id="ProtNLM"/>
    </source>
</evidence>
<evidence type="ECO:0000313" key="1">
    <source>
        <dbReference type="EMBL" id="PEJ37509.1"/>
    </source>
</evidence>
<sequence>MSKYDPYYDKINNKYSYYLFSSIKQYDTHVYFDLYEYIVQKDILDDYNARFIDKRIVKENIVLDKEFFLYLVLVKMFLRDKTIVKDKNLRWFQGDIKKVQFPSKYYIDGVTKKNILKFRDCYTLVFFVRAIDEEFVLFDFSIPEKGKVITGIKLCKPLFEKLANKAQVVVNYGTDFSELYYKIQGLVYMIQKPLFKRHYDDITNCFDIINTSPTMLTYSNIFKILSPTVEGLLRDFFNLNNIALNKQRDLGQIISEINQNQYFEKDIIELINLVHAPIRNFSLHGNVPSEKLSKLSVIVILEIYEILYKKLYKY</sequence>
<dbReference type="EMBL" id="NUEQ01000004">
    <property type="protein sequence ID" value="PEJ37509.1"/>
    <property type="molecule type" value="Genomic_DNA"/>
</dbReference>
<dbReference type="AlphaFoldDB" id="A0AAX0S980"/>
<organism evidence="1 2">
    <name type="scientific">Peribacillus butanolivorans</name>
    <dbReference type="NCBI Taxonomy" id="421767"/>
    <lineage>
        <taxon>Bacteria</taxon>
        <taxon>Bacillati</taxon>
        <taxon>Bacillota</taxon>
        <taxon>Bacilli</taxon>
        <taxon>Bacillales</taxon>
        <taxon>Bacillaceae</taxon>
        <taxon>Peribacillus</taxon>
    </lineage>
</organism>
<accession>A0AAX0S980</accession>
<comment type="caution">
    <text evidence="1">The sequence shown here is derived from an EMBL/GenBank/DDBJ whole genome shotgun (WGS) entry which is preliminary data.</text>
</comment>
<dbReference type="RefSeq" id="WP_098174540.1">
    <property type="nucleotide sequence ID" value="NZ_NUEQ01000004.1"/>
</dbReference>
<protein>
    <recommendedName>
        <fullName evidence="3">DUF4145 domain-containing protein</fullName>
    </recommendedName>
</protein>
<proteinExistence type="predicted"/>
<reference evidence="1 2" key="1">
    <citation type="submission" date="2017-09" db="EMBL/GenBank/DDBJ databases">
        <title>Large-scale bioinformatics analysis of Bacillus genomes uncovers conserved roles of natural products in bacterial physiology.</title>
        <authorList>
            <consortium name="Agbiome Team Llc"/>
            <person name="Bleich R.M."/>
            <person name="Kirk G.J."/>
            <person name="Santa Maria K.C."/>
            <person name="Allen S.E."/>
            <person name="Farag S."/>
            <person name="Shank E.A."/>
            <person name="Bowers A."/>
        </authorList>
    </citation>
    <scope>NUCLEOTIDE SEQUENCE [LARGE SCALE GENOMIC DNA]</scope>
    <source>
        <strain evidence="1 2">AFS003229</strain>
    </source>
</reference>
<dbReference type="Proteomes" id="UP000220106">
    <property type="component" value="Unassembled WGS sequence"/>
</dbReference>
<evidence type="ECO:0000313" key="2">
    <source>
        <dbReference type="Proteomes" id="UP000220106"/>
    </source>
</evidence>
<name>A0AAX0S980_9BACI</name>
<gene>
    <name evidence="1" type="ORF">CN689_01000</name>
</gene>